<evidence type="ECO:0000259" key="3">
    <source>
        <dbReference type="Pfam" id="PF07883"/>
    </source>
</evidence>
<dbReference type="Pfam" id="PF07883">
    <property type="entry name" value="Cupin_2"/>
    <property type="match status" value="2"/>
</dbReference>
<evidence type="ECO:0000313" key="5">
    <source>
        <dbReference type="Proteomes" id="UP000254889"/>
    </source>
</evidence>
<accession>A0A346A4D3</accession>
<dbReference type="GO" id="GO:0051213">
    <property type="term" value="F:dioxygenase activity"/>
    <property type="evidence" value="ECO:0007669"/>
    <property type="project" value="UniProtKB-KW"/>
</dbReference>
<dbReference type="InterPro" id="IPR011051">
    <property type="entry name" value="RmlC_Cupin_sf"/>
</dbReference>
<keyword evidence="1" id="KW-0223">Dioxygenase</keyword>
<evidence type="ECO:0000256" key="1">
    <source>
        <dbReference type="ARBA" id="ARBA00022964"/>
    </source>
</evidence>
<dbReference type="Proteomes" id="UP000254889">
    <property type="component" value="Chromosome"/>
</dbReference>
<dbReference type="EMBL" id="CP031417">
    <property type="protein sequence ID" value="AXK84030.1"/>
    <property type="molecule type" value="Genomic_DNA"/>
</dbReference>
<dbReference type="InterPro" id="IPR013096">
    <property type="entry name" value="Cupin_2"/>
</dbReference>
<dbReference type="CDD" id="cd02216">
    <property type="entry name" value="cupin_GDO-like_N"/>
    <property type="match status" value="1"/>
</dbReference>
<dbReference type="CDD" id="cd06992">
    <property type="entry name" value="cupin_GDO-like_C"/>
    <property type="match status" value="1"/>
</dbReference>
<gene>
    <name evidence="4" type="ORF">DW352_13500</name>
</gene>
<reference evidence="4 5" key="1">
    <citation type="submission" date="2018-07" db="EMBL/GenBank/DDBJ databases">
        <authorList>
            <person name="Quirk P.G."/>
            <person name="Krulwich T.A."/>
        </authorList>
    </citation>
    <scope>NUCLEOTIDE SEQUENCE [LARGE SCALE GENOMIC DNA]</scope>
    <source>
        <strain evidence="4 5">CC-BB4</strain>
    </source>
</reference>
<organism evidence="4 5">
    <name type="scientific">Pseudolabrys taiwanensis</name>
    <dbReference type="NCBI Taxonomy" id="331696"/>
    <lineage>
        <taxon>Bacteria</taxon>
        <taxon>Pseudomonadati</taxon>
        <taxon>Pseudomonadota</taxon>
        <taxon>Alphaproteobacteria</taxon>
        <taxon>Hyphomicrobiales</taxon>
        <taxon>Xanthobacteraceae</taxon>
        <taxon>Pseudolabrys</taxon>
    </lineage>
</organism>
<dbReference type="OrthoDB" id="285029at2"/>
<sequence length="374" mass="41493">MTKPVRENYREDVAGRANVEETPELAAYYDELERFDTAALWTVANKIEPWEPKSASVPVLWRYADLRDHVLRSIELVAPEKAGRRVIYLNNPGRRDVAAACGWLYSGLQVMKPGEVASAHAHSASALRFIMEGSGAYTIVDGHKMTLGENDFVLTPNGTWHEHGVEASGSPCIWQDGLDIPLVNSLEANFYAVHPDLKQAVTYAVDDASLTWGAPGLQPAGSDWKKAYSPLLKYEWEPTYEALSKYAKATDGSPFDGVLMNYVNPQTGGPVMQTIGAAMQMLRPGEKTRAHRHTGCSIYQVAKGEGYSIIDGRRFDWKRHDIFCVPAWAFHEHGNASDTDDACLFNFNDLPVMQALGLYREEAFGENAGHQPVM</sequence>
<name>A0A346A4D3_9HYPH</name>
<dbReference type="RefSeq" id="WP_115694409.1">
    <property type="nucleotide sequence ID" value="NZ_CP031417.1"/>
</dbReference>
<evidence type="ECO:0000313" key="4">
    <source>
        <dbReference type="EMBL" id="AXK84030.1"/>
    </source>
</evidence>
<dbReference type="PANTHER" id="PTHR41517">
    <property type="entry name" value="1,2-DIOXYGENASE PROTEIN-RELATED"/>
    <property type="match status" value="1"/>
</dbReference>
<dbReference type="InterPro" id="IPR047183">
    <property type="entry name" value="GDO-like"/>
</dbReference>
<feature type="domain" description="Cupin type-2" evidence="3">
    <location>
        <begin position="108"/>
        <end position="174"/>
    </location>
</feature>
<dbReference type="FunFam" id="2.60.120.10:FF:000274">
    <property type="entry name" value="Gentisate 1,2-dioxygenase"/>
    <property type="match status" value="1"/>
</dbReference>
<proteinExistence type="predicted"/>
<dbReference type="SUPFAM" id="SSF51182">
    <property type="entry name" value="RmlC-like cupins"/>
    <property type="match status" value="1"/>
</dbReference>
<keyword evidence="5" id="KW-1185">Reference proteome</keyword>
<dbReference type="InterPro" id="IPR014710">
    <property type="entry name" value="RmlC-like_jellyroll"/>
</dbReference>
<dbReference type="Gene3D" id="2.60.120.10">
    <property type="entry name" value="Jelly Rolls"/>
    <property type="match status" value="1"/>
</dbReference>
<evidence type="ECO:0000256" key="2">
    <source>
        <dbReference type="ARBA" id="ARBA00023002"/>
    </source>
</evidence>
<protein>
    <submittedName>
        <fullName evidence="4">Cupin domain-containing protein</fullName>
    </submittedName>
</protein>
<feature type="domain" description="Cupin type-2" evidence="3">
    <location>
        <begin position="279"/>
        <end position="343"/>
    </location>
</feature>
<dbReference type="PANTHER" id="PTHR41517:SF1">
    <property type="entry name" value="CUPIN"/>
    <property type="match status" value="1"/>
</dbReference>
<keyword evidence="2" id="KW-0560">Oxidoreductase</keyword>
<dbReference type="KEGG" id="ptaw:DW352_13500"/>
<dbReference type="AlphaFoldDB" id="A0A346A4D3"/>